<evidence type="ECO:0000256" key="2">
    <source>
        <dbReference type="SAM" id="SignalP"/>
    </source>
</evidence>
<sequence length="485" mass="48867">MSLYSKKTAVSFISVTALAALVPLACIPLACSSGSRDDAPSRNVGDPDQEALSQIQEQPSKSVCDRTNLKPGFAACHAKVRTEPSGNVKAFATPSGFGPSDLQAAYKVPSGGGEGKIIAIVDAQDDPKAEADLGVYRSQFGLSSCTTANGCFKKVNQDGKASPLPAADDGWSGEIALDLDMASAICPECKILLVEANSASLDDLGKAVNTAVSLGATVVSNSYGGSEDSTESQADTDYYVHPGVGIFASTGDNGYGTSYPAASAGVISVGGTSLTKSSSTRGWAESVWNGAGSGCSKYISKPSWQTDTGCSKKVMGDVSAVADPNTGVAVYVTQGASGWAVYGGTSASSPIVASIYAKTGHGGDNGSYVWTHTGNFYDVTSGSNGSCSPSYLCKGTAGYDGPTGWGSPNATALAGGGGGTDAGTGTDSGSGGTCAHNVCSTGAKLTKSCSACATAVCNNDSYCCNTAWDNYCVSEVADYCDQTCN</sequence>
<protein>
    <submittedName>
        <fullName evidence="4">S53 family peptidase</fullName>
    </submittedName>
</protein>
<feature type="domain" description="Peptidase S53" evidence="3">
    <location>
        <begin position="96"/>
        <end position="420"/>
    </location>
</feature>
<dbReference type="InterPro" id="IPR030400">
    <property type="entry name" value="Sedolisin_dom"/>
</dbReference>
<organism evidence="4 5">
    <name type="scientific">Pendulispora brunnea</name>
    <dbReference type="NCBI Taxonomy" id="2905690"/>
    <lineage>
        <taxon>Bacteria</taxon>
        <taxon>Pseudomonadati</taxon>
        <taxon>Myxococcota</taxon>
        <taxon>Myxococcia</taxon>
        <taxon>Myxococcales</taxon>
        <taxon>Sorangiineae</taxon>
        <taxon>Pendulisporaceae</taxon>
        <taxon>Pendulispora</taxon>
    </lineage>
</organism>
<dbReference type="Gene3D" id="3.40.50.200">
    <property type="entry name" value="Peptidase S8/S53 domain"/>
    <property type="match status" value="1"/>
</dbReference>
<feature type="chain" id="PRO_5046921403" evidence="2">
    <location>
        <begin position="20"/>
        <end position="485"/>
    </location>
</feature>
<proteinExistence type="predicted"/>
<keyword evidence="5" id="KW-1185">Reference proteome</keyword>
<dbReference type="SUPFAM" id="SSF52743">
    <property type="entry name" value="Subtilisin-like"/>
    <property type="match status" value="1"/>
</dbReference>
<evidence type="ECO:0000313" key="4">
    <source>
        <dbReference type="EMBL" id="WXA97472.1"/>
    </source>
</evidence>
<dbReference type="PANTHER" id="PTHR14218:SF15">
    <property type="entry name" value="TRIPEPTIDYL-PEPTIDASE 1"/>
    <property type="match status" value="1"/>
</dbReference>
<dbReference type="InterPro" id="IPR036852">
    <property type="entry name" value="Peptidase_S8/S53_dom_sf"/>
</dbReference>
<name>A0ABZ2KFK4_9BACT</name>
<dbReference type="InterPro" id="IPR050819">
    <property type="entry name" value="Tripeptidyl-peptidase_I"/>
</dbReference>
<feature type="signal peptide" evidence="2">
    <location>
        <begin position="1"/>
        <end position="19"/>
    </location>
</feature>
<keyword evidence="2" id="KW-0732">Signal</keyword>
<feature type="region of interest" description="Disordered" evidence="1">
    <location>
        <begin position="34"/>
        <end position="61"/>
    </location>
</feature>
<dbReference type="EMBL" id="CP089982">
    <property type="protein sequence ID" value="WXA97472.1"/>
    <property type="molecule type" value="Genomic_DNA"/>
</dbReference>
<evidence type="ECO:0000259" key="3">
    <source>
        <dbReference type="PROSITE" id="PS51695"/>
    </source>
</evidence>
<dbReference type="PROSITE" id="PS51695">
    <property type="entry name" value="SEDOLISIN"/>
    <property type="match status" value="1"/>
</dbReference>
<gene>
    <name evidence="4" type="ORF">LZC95_11570</name>
</gene>
<dbReference type="PANTHER" id="PTHR14218">
    <property type="entry name" value="PROTEASE S8 TRIPEPTIDYL PEPTIDASE I CLN2"/>
    <property type="match status" value="1"/>
</dbReference>
<evidence type="ECO:0000313" key="5">
    <source>
        <dbReference type="Proteomes" id="UP001379533"/>
    </source>
</evidence>
<evidence type="ECO:0000256" key="1">
    <source>
        <dbReference type="SAM" id="MobiDB-lite"/>
    </source>
</evidence>
<dbReference type="RefSeq" id="WP_394848089.1">
    <property type="nucleotide sequence ID" value="NZ_CP089982.1"/>
</dbReference>
<reference evidence="4 5" key="1">
    <citation type="submission" date="2021-12" db="EMBL/GenBank/DDBJ databases">
        <title>Discovery of the Pendulisporaceae a myxobacterial family with distinct sporulation behavior and unique specialized metabolism.</title>
        <authorList>
            <person name="Garcia R."/>
            <person name="Popoff A."/>
            <person name="Bader C.D."/>
            <person name="Loehr J."/>
            <person name="Walesch S."/>
            <person name="Walt C."/>
            <person name="Boldt J."/>
            <person name="Bunk B."/>
            <person name="Haeckl F.J.F.P.J."/>
            <person name="Gunesch A.P."/>
            <person name="Birkelbach J."/>
            <person name="Nuebel U."/>
            <person name="Pietschmann T."/>
            <person name="Bach T."/>
            <person name="Mueller R."/>
        </authorList>
    </citation>
    <scope>NUCLEOTIDE SEQUENCE [LARGE SCALE GENOMIC DNA]</scope>
    <source>
        <strain evidence="4 5">MSr12523</strain>
    </source>
</reference>
<dbReference type="Proteomes" id="UP001379533">
    <property type="component" value="Chromosome"/>
</dbReference>
<accession>A0ABZ2KFK4</accession>
<feature type="compositionally biased region" description="Polar residues" evidence="1">
    <location>
        <begin position="51"/>
        <end position="61"/>
    </location>
</feature>
<dbReference type="CDD" id="cd04056">
    <property type="entry name" value="Peptidases_S53"/>
    <property type="match status" value="1"/>
</dbReference>